<dbReference type="AlphaFoldDB" id="A0A210PY19"/>
<evidence type="ECO:0000313" key="5">
    <source>
        <dbReference type="EMBL" id="OWF41374.1"/>
    </source>
</evidence>
<keyword evidence="2 5" id="KW-0067">ATP-binding</keyword>
<evidence type="ECO:0000259" key="3">
    <source>
        <dbReference type="SMART" id="SM00382"/>
    </source>
</evidence>
<evidence type="ECO:0000313" key="6">
    <source>
        <dbReference type="Proteomes" id="UP000242188"/>
    </source>
</evidence>
<keyword evidence="5" id="KW-0645">Protease</keyword>
<dbReference type="PANTHER" id="PTHR48102">
    <property type="entry name" value="ATP-DEPENDENT CLP PROTEASE ATP-BINDING SUBUNIT CLPX-LIKE, MITOCHONDRIAL-RELATED"/>
    <property type="match status" value="1"/>
</dbReference>
<dbReference type="Gene3D" id="3.40.50.300">
    <property type="entry name" value="P-loop containing nucleotide triphosphate hydrolases"/>
    <property type="match status" value="1"/>
</dbReference>
<dbReference type="InterPro" id="IPR027417">
    <property type="entry name" value="P-loop_NTPase"/>
</dbReference>
<gene>
    <name evidence="5" type="ORF">KP79_PYT14717</name>
</gene>
<dbReference type="InterPro" id="IPR019489">
    <property type="entry name" value="Clp_ATPase_C"/>
</dbReference>
<dbReference type="Proteomes" id="UP000242188">
    <property type="component" value="Unassembled WGS sequence"/>
</dbReference>
<dbReference type="SMART" id="SM00382">
    <property type="entry name" value="AAA"/>
    <property type="match status" value="1"/>
</dbReference>
<evidence type="ECO:0000256" key="2">
    <source>
        <dbReference type="ARBA" id="ARBA00022840"/>
    </source>
</evidence>
<dbReference type="SMART" id="SM01086">
    <property type="entry name" value="ClpB_D2-small"/>
    <property type="match status" value="1"/>
</dbReference>
<feature type="domain" description="AAA+ ATPase" evidence="3">
    <location>
        <begin position="207"/>
        <end position="402"/>
    </location>
</feature>
<dbReference type="OrthoDB" id="1721884at2759"/>
<dbReference type="InterPro" id="IPR003593">
    <property type="entry name" value="AAA+_ATPase"/>
</dbReference>
<protein>
    <submittedName>
        <fullName evidence="5">ATP-dependent Clp protease ATP-binding subunit clpX-like, mitochondrial</fullName>
    </submittedName>
</protein>
<accession>A0A210PY19</accession>
<dbReference type="GO" id="GO:0005759">
    <property type="term" value="C:mitochondrial matrix"/>
    <property type="evidence" value="ECO:0007669"/>
    <property type="project" value="TreeGrafter"/>
</dbReference>
<dbReference type="GO" id="GO:0016887">
    <property type="term" value="F:ATP hydrolysis activity"/>
    <property type="evidence" value="ECO:0007669"/>
    <property type="project" value="InterPro"/>
</dbReference>
<dbReference type="Pfam" id="PF07724">
    <property type="entry name" value="AAA_2"/>
    <property type="match status" value="1"/>
</dbReference>
<dbReference type="GO" id="GO:0051603">
    <property type="term" value="P:proteolysis involved in protein catabolic process"/>
    <property type="evidence" value="ECO:0007669"/>
    <property type="project" value="TreeGrafter"/>
</dbReference>
<dbReference type="Pfam" id="PF10431">
    <property type="entry name" value="ClpB_D2-small"/>
    <property type="match status" value="1"/>
</dbReference>
<dbReference type="EMBL" id="NEDP02005404">
    <property type="protein sequence ID" value="OWF41374.1"/>
    <property type="molecule type" value="Genomic_DNA"/>
</dbReference>
<feature type="domain" description="Clp ATPase C-terminal" evidence="4">
    <location>
        <begin position="405"/>
        <end position="486"/>
    </location>
</feature>
<dbReference type="SUPFAM" id="SSF52540">
    <property type="entry name" value="P-loop containing nucleoside triphosphate hydrolases"/>
    <property type="match status" value="1"/>
</dbReference>
<evidence type="ECO:0000259" key="4">
    <source>
        <dbReference type="SMART" id="SM01086"/>
    </source>
</evidence>
<comment type="caution">
    <text evidence="5">The sequence shown here is derived from an EMBL/GenBank/DDBJ whole genome shotgun (WGS) entry which is preliminary data.</text>
</comment>
<name>A0A210PY19_MIZYE</name>
<organism evidence="5 6">
    <name type="scientific">Mizuhopecten yessoensis</name>
    <name type="common">Japanese scallop</name>
    <name type="synonym">Patinopecten yessoensis</name>
    <dbReference type="NCBI Taxonomy" id="6573"/>
    <lineage>
        <taxon>Eukaryota</taxon>
        <taxon>Metazoa</taxon>
        <taxon>Spiralia</taxon>
        <taxon>Lophotrochozoa</taxon>
        <taxon>Mollusca</taxon>
        <taxon>Bivalvia</taxon>
        <taxon>Autobranchia</taxon>
        <taxon>Pteriomorphia</taxon>
        <taxon>Pectinida</taxon>
        <taxon>Pectinoidea</taxon>
        <taxon>Pectinidae</taxon>
        <taxon>Mizuhopecten</taxon>
    </lineage>
</organism>
<proteinExistence type="predicted"/>
<keyword evidence="5" id="KW-0378">Hydrolase</keyword>
<evidence type="ECO:0000256" key="1">
    <source>
        <dbReference type="ARBA" id="ARBA00022741"/>
    </source>
</evidence>
<dbReference type="GO" id="GO:0008233">
    <property type="term" value="F:peptidase activity"/>
    <property type="evidence" value="ECO:0007669"/>
    <property type="project" value="UniProtKB-KW"/>
</dbReference>
<dbReference type="InterPro" id="IPR050052">
    <property type="entry name" value="ATP-dep_Clp_protease_ClpX"/>
</dbReference>
<dbReference type="PANTHER" id="PTHR48102:SF7">
    <property type="entry name" value="ATP-DEPENDENT CLP PROTEASE ATP-BINDING SUBUNIT CLPX-LIKE, MITOCHONDRIAL"/>
    <property type="match status" value="1"/>
</dbReference>
<keyword evidence="6" id="KW-1185">Reference proteome</keyword>
<dbReference type="STRING" id="6573.A0A210PY19"/>
<dbReference type="Gene3D" id="1.10.8.60">
    <property type="match status" value="1"/>
</dbReference>
<reference evidence="5 6" key="1">
    <citation type="journal article" date="2017" name="Nat. Ecol. Evol.">
        <title>Scallop genome provides insights into evolution of bilaterian karyotype and development.</title>
        <authorList>
            <person name="Wang S."/>
            <person name="Zhang J."/>
            <person name="Jiao W."/>
            <person name="Li J."/>
            <person name="Xun X."/>
            <person name="Sun Y."/>
            <person name="Guo X."/>
            <person name="Huan P."/>
            <person name="Dong B."/>
            <person name="Zhang L."/>
            <person name="Hu X."/>
            <person name="Sun X."/>
            <person name="Wang J."/>
            <person name="Zhao C."/>
            <person name="Wang Y."/>
            <person name="Wang D."/>
            <person name="Huang X."/>
            <person name="Wang R."/>
            <person name="Lv J."/>
            <person name="Li Y."/>
            <person name="Zhang Z."/>
            <person name="Liu B."/>
            <person name="Lu W."/>
            <person name="Hui Y."/>
            <person name="Liang J."/>
            <person name="Zhou Z."/>
            <person name="Hou R."/>
            <person name="Li X."/>
            <person name="Liu Y."/>
            <person name="Li H."/>
            <person name="Ning X."/>
            <person name="Lin Y."/>
            <person name="Zhao L."/>
            <person name="Xing Q."/>
            <person name="Dou J."/>
            <person name="Li Y."/>
            <person name="Mao J."/>
            <person name="Guo H."/>
            <person name="Dou H."/>
            <person name="Li T."/>
            <person name="Mu C."/>
            <person name="Jiang W."/>
            <person name="Fu Q."/>
            <person name="Fu X."/>
            <person name="Miao Y."/>
            <person name="Liu J."/>
            <person name="Yu Q."/>
            <person name="Li R."/>
            <person name="Liao H."/>
            <person name="Li X."/>
            <person name="Kong Y."/>
            <person name="Jiang Z."/>
            <person name="Chourrout D."/>
            <person name="Li R."/>
            <person name="Bao Z."/>
        </authorList>
    </citation>
    <scope>NUCLEOTIDE SEQUENCE [LARGE SCALE GENOMIC DNA]</scope>
    <source>
        <strain evidence="5 6">PY_sf001</strain>
    </source>
</reference>
<dbReference type="InterPro" id="IPR003959">
    <property type="entry name" value="ATPase_AAA_core"/>
</dbReference>
<dbReference type="GO" id="GO:0005524">
    <property type="term" value="F:ATP binding"/>
    <property type="evidence" value="ECO:0007669"/>
    <property type="project" value="UniProtKB-KW"/>
</dbReference>
<sequence length="487" mass="54721">MASFVRGKCGVQSKGNLFSGTWSERRYLYSVLSRCFGGTNNSFYSKKHSKGKPKNYRSILDRNFEYIEHASLTPHKGRTDIIPKHRAVPSPKQIFSFLDERVVGQERAKKVLSTAVYYHYRRIQHNQQLKDTQNLHQTFSSVGQQSTQQLARQNANVKTLTTHGNKYDPHQDIFAHTDHFNRLIPNHLQKFLDAENAKSVEKKTFLEKSNILLLGPTGSGKTLLANAVAEFLDVPFYVGDCTSLTISGYVGDDVESLLSGLLSNANNDLDRCQQGIIFLDEIDKLKKTSSHNSDRDVGGEGVQQRLLKILEGTNVRVPDKRSMPSSYKEIDTTNILFVGSGAFTGLDQIIRNNREKKVYGFGQQAADQTDADSVISEVEPKDIIKFGMIPEFCGRMPILVPFHGLSTEVLVKILTEPRNAVANQFIAQFKTENCQLVFTPEALHTVAESAFQKKVGARGLRSLLVIVLYLHCLQNQHVKIVFPIVVY</sequence>
<keyword evidence="1" id="KW-0547">Nucleotide-binding</keyword>